<name>A0ABD0KHY6_9CAEN</name>
<evidence type="ECO:0000313" key="3">
    <source>
        <dbReference type="Proteomes" id="UP001519460"/>
    </source>
</evidence>
<evidence type="ECO:0000313" key="2">
    <source>
        <dbReference type="EMBL" id="KAK7486639.1"/>
    </source>
</evidence>
<dbReference type="AlphaFoldDB" id="A0ABD0KHY6"/>
<gene>
    <name evidence="2" type="ORF">BaRGS_00022164</name>
</gene>
<feature type="compositionally biased region" description="Polar residues" evidence="1">
    <location>
        <begin position="1"/>
        <end position="11"/>
    </location>
</feature>
<dbReference type="Proteomes" id="UP001519460">
    <property type="component" value="Unassembled WGS sequence"/>
</dbReference>
<comment type="caution">
    <text evidence="2">The sequence shown here is derived from an EMBL/GenBank/DDBJ whole genome shotgun (WGS) entry which is preliminary data.</text>
</comment>
<keyword evidence="3" id="KW-1185">Reference proteome</keyword>
<proteinExistence type="predicted"/>
<feature type="region of interest" description="Disordered" evidence="1">
    <location>
        <begin position="1"/>
        <end position="21"/>
    </location>
</feature>
<reference evidence="2 3" key="1">
    <citation type="journal article" date="2023" name="Sci. Data">
        <title>Genome assembly of the Korean intertidal mud-creeper Batillaria attramentaria.</title>
        <authorList>
            <person name="Patra A.K."/>
            <person name="Ho P.T."/>
            <person name="Jun S."/>
            <person name="Lee S.J."/>
            <person name="Kim Y."/>
            <person name="Won Y.J."/>
        </authorList>
    </citation>
    <scope>NUCLEOTIDE SEQUENCE [LARGE SCALE GENOMIC DNA]</scope>
    <source>
        <strain evidence="2">Wonlab-2016</strain>
    </source>
</reference>
<organism evidence="2 3">
    <name type="scientific">Batillaria attramentaria</name>
    <dbReference type="NCBI Taxonomy" id="370345"/>
    <lineage>
        <taxon>Eukaryota</taxon>
        <taxon>Metazoa</taxon>
        <taxon>Spiralia</taxon>
        <taxon>Lophotrochozoa</taxon>
        <taxon>Mollusca</taxon>
        <taxon>Gastropoda</taxon>
        <taxon>Caenogastropoda</taxon>
        <taxon>Sorbeoconcha</taxon>
        <taxon>Cerithioidea</taxon>
        <taxon>Batillariidae</taxon>
        <taxon>Batillaria</taxon>
    </lineage>
</organism>
<evidence type="ECO:0000256" key="1">
    <source>
        <dbReference type="SAM" id="MobiDB-lite"/>
    </source>
</evidence>
<accession>A0ABD0KHY6</accession>
<dbReference type="EMBL" id="JACVVK020000176">
    <property type="protein sequence ID" value="KAK7486639.1"/>
    <property type="molecule type" value="Genomic_DNA"/>
</dbReference>
<protein>
    <submittedName>
        <fullName evidence="2">Uncharacterized protein</fullName>
    </submittedName>
</protein>
<sequence length="108" mass="11334">MVLPTTVSPATSAKAPGQASCPTMALFKRPPRHPDYGAINNAPIQNRQAFLKLILAKGYELNGAGGSGSLLPPGSFLQEGRLQESKCMCLAKVAARAKAAAKDKDARK</sequence>